<proteinExistence type="predicted"/>
<sequence length="180" mass="20382">MSASKWEPVQDVGLLADQEDQQHDEDPHALENVHDDGHIPLSRTSRTQILGLLDRETILGAERTLDAVHIVVNEDVSRKHTFRDNAFAGSKMYGLAIIHNTGFAADMIGLYRNLAPTKVWHPHVADATKFIAHSRPLRLERETNEIELHESPLHRVGKAPCLRIAKQKMYLLSIVYTQKN</sequence>
<evidence type="ECO:0000313" key="2">
    <source>
        <dbReference type="Proteomes" id="UP000033867"/>
    </source>
</evidence>
<name>A0A0G1BDS4_9BACT</name>
<evidence type="ECO:0000313" key="1">
    <source>
        <dbReference type="EMBL" id="KKS71530.1"/>
    </source>
</evidence>
<dbReference type="EMBL" id="LCEK01000025">
    <property type="protein sequence ID" value="KKS71530.1"/>
    <property type="molecule type" value="Genomic_DNA"/>
</dbReference>
<protein>
    <submittedName>
        <fullName evidence="1">Uncharacterized protein</fullName>
    </submittedName>
</protein>
<organism evidence="1 2">
    <name type="scientific">Candidatus Magasanikbacteria bacterium GW2011_GWE2_42_7</name>
    <dbReference type="NCBI Taxonomy" id="1619052"/>
    <lineage>
        <taxon>Bacteria</taxon>
        <taxon>Candidatus Magasanikiibacteriota</taxon>
    </lineage>
</organism>
<accession>A0A0G1BDS4</accession>
<comment type="caution">
    <text evidence="1">The sequence shown here is derived from an EMBL/GenBank/DDBJ whole genome shotgun (WGS) entry which is preliminary data.</text>
</comment>
<gene>
    <name evidence="1" type="ORF">UV42_C0025G0009</name>
</gene>
<reference evidence="1 2" key="1">
    <citation type="journal article" date="2015" name="Nature">
        <title>rRNA introns, odd ribosomes, and small enigmatic genomes across a large radiation of phyla.</title>
        <authorList>
            <person name="Brown C.T."/>
            <person name="Hug L.A."/>
            <person name="Thomas B.C."/>
            <person name="Sharon I."/>
            <person name="Castelle C.J."/>
            <person name="Singh A."/>
            <person name="Wilkins M.J."/>
            <person name="Williams K.H."/>
            <person name="Banfield J.F."/>
        </authorList>
    </citation>
    <scope>NUCLEOTIDE SEQUENCE [LARGE SCALE GENOMIC DNA]</scope>
</reference>
<dbReference type="Proteomes" id="UP000033867">
    <property type="component" value="Unassembled WGS sequence"/>
</dbReference>
<dbReference type="AlphaFoldDB" id="A0A0G1BDS4"/>